<comment type="subcellular location">
    <subcellularLocation>
        <location evidence="1">Membrane</location>
        <topology evidence="1">Multi-pass membrane protein</topology>
    </subcellularLocation>
</comment>
<comment type="caution">
    <text evidence="6">The sequence shown here is derived from an EMBL/GenBank/DDBJ whole genome shotgun (WGS) entry which is preliminary data.</text>
</comment>
<dbReference type="Proteomes" id="UP000193498">
    <property type="component" value="Unassembled WGS sequence"/>
</dbReference>
<dbReference type="STRING" id="1314790.A0A1Y1YTE1"/>
<dbReference type="PANTHER" id="PTHR12703">
    <property type="entry name" value="TRANSMEMBRANE PROTEIN 33"/>
    <property type="match status" value="1"/>
</dbReference>
<dbReference type="AlphaFoldDB" id="A0A1Y1YTE1"/>
<organism evidence="6 7">
    <name type="scientific">Basidiobolus meristosporus CBS 931.73</name>
    <dbReference type="NCBI Taxonomy" id="1314790"/>
    <lineage>
        <taxon>Eukaryota</taxon>
        <taxon>Fungi</taxon>
        <taxon>Fungi incertae sedis</taxon>
        <taxon>Zoopagomycota</taxon>
        <taxon>Entomophthoromycotina</taxon>
        <taxon>Basidiobolomycetes</taxon>
        <taxon>Basidiobolales</taxon>
        <taxon>Basidiobolaceae</taxon>
        <taxon>Basidiobolus</taxon>
    </lineage>
</organism>
<evidence type="ECO:0000313" key="6">
    <source>
        <dbReference type="EMBL" id="ORY01094.1"/>
    </source>
</evidence>
<evidence type="ECO:0000313" key="7">
    <source>
        <dbReference type="Proteomes" id="UP000193498"/>
    </source>
</evidence>
<dbReference type="GO" id="GO:0005783">
    <property type="term" value="C:endoplasmic reticulum"/>
    <property type="evidence" value="ECO:0007669"/>
    <property type="project" value="TreeGrafter"/>
</dbReference>
<dbReference type="InterPro" id="IPR005344">
    <property type="entry name" value="TMEM33/Pom33"/>
</dbReference>
<name>A0A1Y1YTE1_9FUNG</name>
<evidence type="ECO:0000256" key="5">
    <source>
        <dbReference type="ARBA" id="ARBA00023136"/>
    </source>
</evidence>
<dbReference type="PANTHER" id="PTHR12703:SF4">
    <property type="entry name" value="TRANSMEMBRANE PROTEIN 33"/>
    <property type="match status" value="1"/>
</dbReference>
<dbReference type="InParanoid" id="A0A1Y1YTE1"/>
<dbReference type="GO" id="GO:0016020">
    <property type="term" value="C:membrane"/>
    <property type="evidence" value="ECO:0007669"/>
    <property type="project" value="UniProtKB-SubCell"/>
</dbReference>
<dbReference type="FunCoup" id="A0A1Y1YTE1">
    <property type="interactions" value="249"/>
</dbReference>
<evidence type="ECO:0000256" key="1">
    <source>
        <dbReference type="ARBA" id="ARBA00004141"/>
    </source>
</evidence>
<dbReference type="GO" id="GO:0061024">
    <property type="term" value="P:membrane organization"/>
    <property type="evidence" value="ECO:0007669"/>
    <property type="project" value="TreeGrafter"/>
</dbReference>
<proteinExistence type="inferred from homology"/>
<keyword evidence="5" id="KW-0472">Membrane</keyword>
<evidence type="ECO:0000256" key="3">
    <source>
        <dbReference type="ARBA" id="ARBA00022692"/>
    </source>
</evidence>
<reference evidence="6 7" key="1">
    <citation type="submission" date="2016-07" db="EMBL/GenBank/DDBJ databases">
        <title>Pervasive Adenine N6-methylation of Active Genes in Fungi.</title>
        <authorList>
            <consortium name="DOE Joint Genome Institute"/>
            <person name="Mondo S.J."/>
            <person name="Dannebaum R.O."/>
            <person name="Kuo R.C."/>
            <person name="Labutti K."/>
            <person name="Haridas S."/>
            <person name="Kuo A."/>
            <person name="Salamov A."/>
            <person name="Ahrendt S.R."/>
            <person name="Lipzen A."/>
            <person name="Sullivan W."/>
            <person name="Andreopoulos W.B."/>
            <person name="Clum A."/>
            <person name="Lindquist E."/>
            <person name="Daum C."/>
            <person name="Ramamoorthy G.K."/>
            <person name="Gryganskyi A."/>
            <person name="Culley D."/>
            <person name="Magnuson J.K."/>
            <person name="James T.Y."/>
            <person name="O'Malley M.A."/>
            <person name="Stajich J.E."/>
            <person name="Spatafora J.W."/>
            <person name="Visel A."/>
            <person name="Grigoriev I.V."/>
        </authorList>
    </citation>
    <scope>NUCLEOTIDE SEQUENCE [LARGE SCALE GENOMIC DNA]</scope>
    <source>
        <strain evidence="6 7">CBS 931.73</strain>
    </source>
</reference>
<accession>A0A1Y1YTE1</accession>
<dbReference type="Pfam" id="PF03661">
    <property type="entry name" value="TMEM33_Pom33"/>
    <property type="match status" value="1"/>
</dbReference>
<keyword evidence="7" id="KW-1185">Reference proteome</keyword>
<gene>
    <name evidence="6" type="ORF">K493DRAFT_312585</name>
</gene>
<dbReference type="InterPro" id="IPR051645">
    <property type="entry name" value="PER33/POM33_regulator"/>
</dbReference>
<dbReference type="EMBL" id="MCFE01000074">
    <property type="protein sequence ID" value="ORY01094.1"/>
    <property type="molecule type" value="Genomic_DNA"/>
</dbReference>
<protein>
    <submittedName>
        <fullName evidence="6">Uncharacterized protein</fullName>
    </submittedName>
</protein>
<dbReference type="GO" id="GO:0071786">
    <property type="term" value="P:endoplasmic reticulum tubular network organization"/>
    <property type="evidence" value="ECO:0007669"/>
    <property type="project" value="TreeGrafter"/>
</dbReference>
<dbReference type="OrthoDB" id="5581259at2759"/>
<sequence length="171" mass="18974">MARPNNSALVTLVPFGVYSSFHVVDFVRTAILPTFIPSVNQPTAPGQPKSIFQQVSESIKSFKNVYYEKCIGVISHIEVLGVMSIIPFLNPSFNLSPLAVLFYGNFLRLRYATSPHIRTVFGEIRTRMDKWILPPTANPKIPAFVGSVYTTLRDSVISLGNKSLSKANKVN</sequence>
<comment type="similarity">
    <text evidence="2">Belongs to the PER33/POM33 family.</text>
</comment>
<keyword evidence="4" id="KW-1133">Transmembrane helix</keyword>
<evidence type="ECO:0000256" key="2">
    <source>
        <dbReference type="ARBA" id="ARBA00007322"/>
    </source>
</evidence>
<evidence type="ECO:0000256" key="4">
    <source>
        <dbReference type="ARBA" id="ARBA00022989"/>
    </source>
</evidence>
<keyword evidence="3" id="KW-0812">Transmembrane</keyword>